<evidence type="ECO:0000256" key="5">
    <source>
        <dbReference type="ARBA" id="ARBA00023136"/>
    </source>
</evidence>
<name>E1QDL6_DESB2</name>
<protein>
    <submittedName>
        <fullName evidence="7">Cache sensor protein</fullName>
    </submittedName>
</protein>
<dbReference type="GO" id="GO:0005886">
    <property type="term" value="C:plasma membrane"/>
    <property type="evidence" value="ECO:0007669"/>
    <property type="project" value="UniProtKB-SubCell"/>
</dbReference>
<dbReference type="HOGENOM" id="CLU_081845_2_0_7"/>
<dbReference type="KEGG" id="dbr:Deba_0156"/>
<keyword evidence="2" id="KW-1003">Cell membrane</keyword>
<gene>
    <name evidence="7" type="ordered locus">Deba_0156</name>
</gene>
<feature type="domain" description="Single Cache" evidence="6">
    <location>
        <begin position="26"/>
        <end position="118"/>
    </location>
</feature>
<keyword evidence="5" id="KW-0472">Membrane</keyword>
<evidence type="ECO:0000256" key="2">
    <source>
        <dbReference type="ARBA" id="ARBA00022475"/>
    </source>
</evidence>
<evidence type="ECO:0000256" key="1">
    <source>
        <dbReference type="ARBA" id="ARBA00004651"/>
    </source>
</evidence>
<keyword evidence="4" id="KW-1133">Transmembrane helix</keyword>
<dbReference type="Gene3D" id="3.30.450.20">
    <property type="entry name" value="PAS domain"/>
    <property type="match status" value="1"/>
</dbReference>
<reference evidence="7 8" key="1">
    <citation type="journal article" date="2010" name="Stand. Genomic Sci.">
        <title>Complete genome sequence of Desulfarculus baarsii type strain (2st14).</title>
        <authorList>
            <person name="Sun H."/>
            <person name="Spring S."/>
            <person name="Lapidus A."/>
            <person name="Davenport K."/>
            <person name="Del Rio T.G."/>
            <person name="Tice H."/>
            <person name="Nolan M."/>
            <person name="Copeland A."/>
            <person name="Cheng J.F."/>
            <person name="Lucas S."/>
            <person name="Tapia R."/>
            <person name="Goodwin L."/>
            <person name="Pitluck S."/>
            <person name="Ivanova N."/>
            <person name="Pagani I."/>
            <person name="Mavromatis K."/>
            <person name="Ovchinnikova G."/>
            <person name="Pati A."/>
            <person name="Chen A."/>
            <person name="Palaniappan K."/>
            <person name="Hauser L."/>
            <person name="Chang Y.J."/>
            <person name="Jeffries C.D."/>
            <person name="Detter J.C."/>
            <person name="Han C."/>
            <person name="Rohde M."/>
            <person name="Brambilla E."/>
            <person name="Goker M."/>
            <person name="Woyke T."/>
            <person name="Bristow J."/>
            <person name="Eisen J.A."/>
            <person name="Markowitz V."/>
            <person name="Hugenholtz P."/>
            <person name="Kyrpides N.C."/>
            <person name="Klenk H.P."/>
            <person name="Land M."/>
        </authorList>
    </citation>
    <scope>NUCLEOTIDE SEQUENCE [LARGE SCALE GENOMIC DNA]</scope>
    <source>
        <strain evidence="8">ATCC 33931 / DSM 2075 / LMG 7858 / VKM B-1802 / 2st14</strain>
    </source>
</reference>
<dbReference type="Pfam" id="PF08269">
    <property type="entry name" value="dCache_2"/>
    <property type="match status" value="1"/>
</dbReference>
<organism evidence="7 8">
    <name type="scientific">Desulfarculus baarsii (strain ATCC 33931 / DSM 2075 / LMG 7858 / VKM B-1802 / 2st14)</name>
    <dbReference type="NCBI Taxonomy" id="644282"/>
    <lineage>
        <taxon>Bacteria</taxon>
        <taxon>Pseudomonadati</taxon>
        <taxon>Thermodesulfobacteriota</taxon>
        <taxon>Desulfarculia</taxon>
        <taxon>Desulfarculales</taxon>
        <taxon>Desulfarculaceae</taxon>
        <taxon>Desulfarculus</taxon>
    </lineage>
</organism>
<evidence type="ECO:0000256" key="3">
    <source>
        <dbReference type="ARBA" id="ARBA00022692"/>
    </source>
</evidence>
<keyword evidence="8" id="KW-1185">Reference proteome</keyword>
<dbReference type="AlphaFoldDB" id="E1QDL6"/>
<dbReference type="Proteomes" id="UP000009047">
    <property type="component" value="Chromosome"/>
</dbReference>
<sequence length="168" mass="17959">MFGAGLVAGLMVFGVVLGPWSGPAAASSALDCAEREVRAVVHAAALGLAALLEGQPDERARMALIRNFIAPIRFYDDGSGYLYVYDMNCRNIAHAAQPELVGVNLRDLKDAKGKYAVREAVAVAKKGGGFFDFYWARPGMGGAHLKRGYVEPVPGTDYFIGSGVYVEK</sequence>
<dbReference type="InterPro" id="IPR033480">
    <property type="entry name" value="sCache_2"/>
</dbReference>
<proteinExistence type="predicted"/>
<dbReference type="eggNOG" id="COG4564">
    <property type="taxonomic scope" value="Bacteria"/>
</dbReference>
<dbReference type="InterPro" id="IPR004010">
    <property type="entry name" value="Double_Cache_2"/>
</dbReference>
<accession>E1QDL6</accession>
<evidence type="ECO:0000259" key="6">
    <source>
        <dbReference type="SMART" id="SM01049"/>
    </source>
</evidence>
<evidence type="ECO:0000313" key="7">
    <source>
        <dbReference type="EMBL" id="ADK83535.1"/>
    </source>
</evidence>
<dbReference type="STRING" id="644282.Deba_0156"/>
<dbReference type="SMART" id="SM01049">
    <property type="entry name" value="Cache_2"/>
    <property type="match status" value="1"/>
</dbReference>
<comment type="subcellular location">
    <subcellularLocation>
        <location evidence="1">Cell membrane</location>
        <topology evidence="1">Multi-pass membrane protein</topology>
    </subcellularLocation>
</comment>
<evidence type="ECO:0000256" key="4">
    <source>
        <dbReference type="ARBA" id="ARBA00022989"/>
    </source>
</evidence>
<keyword evidence="3" id="KW-0812">Transmembrane</keyword>
<dbReference type="EMBL" id="CP002085">
    <property type="protein sequence ID" value="ADK83535.1"/>
    <property type="molecule type" value="Genomic_DNA"/>
</dbReference>
<evidence type="ECO:0000313" key="8">
    <source>
        <dbReference type="Proteomes" id="UP000009047"/>
    </source>
</evidence>